<protein>
    <recommendedName>
        <fullName evidence="6">BHLH domain-containing protein</fullName>
    </recommendedName>
</protein>
<evidence type="ECO:0000256" key="1">
    <source>
        <dbReference type="ARBA" id="ARBA00004123"/>
    </source>
</evidence>
<comment type="caution">
    <text evidence="7">The sequence shown here is derived from an EMBL/GenBank/DDBJ whole genome shotgun (WGS) entry which is preliminary data.</text>
</comment>
<feature type="region of interest" description="Disordered" evidence="5">
    <location>
        <begin position="425"/>
        <end position="457"/>
    </location>
</feature>
<comment type="subcellular location">
    <subcellularLocation>
        <location evidence="1">Nucleus</location>
    </subcellularLocation>
</comment>
<reference evidence="7 8" key="1">
    <citation type="journal article" date="2020" name="bioRxiv">
        <title>Sequence and annotation of 42 cannabis genomes reveals extensive copy number variation in cannabinoid synthesis and pathogen resistance genes.</title>
        <authorList>
            <person name="Mckernan K.J."/>
            <person name="Helbert Y."/>
            <person name="Kane L.T."/>
            <person name="Ebling H."/>
            <person name="Zhang L."/>
            <person name="Liu B."/>
            <person name="Eaton Z."/>
            <person name="Mclaughlin S."/>
            <person name="Kingan S."/>
            <person name="Baybayan P."/>
            <person name="Concepcion G."/>
            <person name="Jordan M."/>
            <person name="Riva A."/>
            <person name="Barbazuk W."/>
            <person name="Harkins T."/>
        </authorList>
    </citation>
    <scope>NUCLEOTIDE SEQUENCE [LARGE SCALE GENOMIC DNA]</scope>
    <source>
        <strain evidence="8">cv. Jamaican Lion 4</strain>
        <tissue evidence="7">Leaf</tissue>
    </source>
</reference>
<organism evidence="7 8">
    <name type="scientific">Cannabis sativa</name>
    <name type="common">Hemp</name>
    <name type="synonym">Marijuana</name>
    <dbReference type="NCBI Taxonomy" id="3483"/>
    <lineage>
        <taxon>Eukaryota</taxon>
        <taxon>Viridiplantae</taxon>
        <taxon>Streptophyta</taxon>
        <taxon>Embryophyta</taxon>
        <taxon>Tracheophyta</taxon>
        <taxon>Spermatophyta</taxon>
        <taxon>Magnoliopsida</taxon>
        <taxon>eudicotyledons</taxon>
        <taxon>Gunneridae</taxon>
        <taxon>Pentapetalae</taxon>
        <taxon>rosids</taxon>
        <taxon>fabids</taxon>
        <taxon>Rosales</taxon>
        <taxon>Cannabaceae</taxon>
        <taxon>Cannabis</taxon>
    </lineage>
</organism>
<evidence type="ECO:0000256" key="4">
    <source>
        <dbReference type="ARBA" id="ARBA00023242"/>
    </source>
</evidence>
<dbReference type="GO" id="GO:0003700">
    <property type="term" value="F:DNA-binding transcription factor activity"/>
    <property type="evidence" value="ECO:0007669"/>
    <property type="project" value="InterPro"/>
</dbReference>
<evidence type="ECO:0000256" key="2">
    <source>
        <dbReference type="ARBA" id="ARBA00023015"/>
    </source>
</evidence>
<feature type="compositionally biased region" description="Basic and acidic residues" evidence="5">
    <location>
        <begin position="445"/>
        <end position="457"/>
    </location>
</feature>
<keyword evidence="3" id="KW-0804">Transcription</keyword>
<feature type="domain" description="BHLH" evidence="6">
    <location>
        <begin position="444"/>
        <end position="493"/>
    </location>
</feature>
<dbReference type="Proteomes" id="UP000583929">
    <property type="component" value="Unassembled WGS sequence"/>
</dbReference>
<gene>
    <name evidence="7" type="ORF">G4B88_006515</name>
</gene>
<dbReference type="PANTHER" id="PTHR46196:SF2">
    <property type="entry name" value="TRANSCRIPTION FACTOR BHLH157"/>
    <property type="match status" value="1"/>
</dbReference>
<dbReference type="InterPro" id="IPR011598">
    <property type="entry name" value="bHLH_dom"/>
</dbReference>
<accession>A0A7J6H2J1</accession>
<keyword evidence="8" id="KW-1185">Reference proteome</keyword>
<dbReference type="Pfam" id="PF14215">
    <property type="entry name" value="bHLH-MYC_N"/>
    <property type="match status" value="2"/>
</dbReference>
<dbReference type="PANTHER" id="PTHR46196">
    <property type="entry name" value="TRANSCRIPTION FACTOR BHLH155-LIKE ISOFORM X1-RELATED"/>
    <property type="match status" value="1"/>
</dbReference>
<evidence type="ECO:0000259" key="6">
    <source>
        <dbReference type="PROSITE" id="PS50888"/>
    </source>
</evidence>
<dbReference type="PROSITE" id="PS50888">
    <property type="entry name" value="BHLH"/>
    <property type="match status" value="1"/>
</dbReference>
<dbReference type="EMBL" id="JAATIQ010000067">
    <property type="protein sequence ID" value="KAF4389456.1"/>
    <property type="molecule type" value="Genomic_DNA"/>
</dbReference>
<dbReference type="GO" id="GO:0005634">
    <property type="term" value="C:nucleus"/>
    <property type="evidence" value="ECO:0007669"/>
    <property type="project" value="UniProtKB-SubCell"/>
</dbReference>
<sequence>MGEAENSSVLRRTLKNLCVSNGWSYGVFWCFDQRNPMLLSLEDAYFEDQVGAVIENMLLKIHMLGEGIIGQTALNGKYQWIQANEEWNSFRSTQNNHFFQDDSEVCYEFSSGIKTIVVVPVESRGVVHFGSVEMISESLDFVNETMRVFQETENVDVFNTLENAHCYEKVENFDINGLFASLFSSQNSSSEFIPPIFGENNCSVSDMDWEKMSFFNKKNETFLDDHDLFCTEYPTLASSNQDSFVSQQQQQQQQLVCSGKANSLESFPEKLFEEFEPMDFRTDLLGQLDDLSQWFASSSSPDLNGDKAIQQIPTESTQSYVKSGIIQGDENEIMMPSSASGKCISGLKSYPRKGLFSELGIEQLLVGSNSSSTCLTKSNLEDESFSSPIKRRKIQNTTKEVPKSQVGLWIDDSYSIIGGSSSSTVLSQSQMASEEPKKVIRKRARPGESTRPRPKDRQLIQDRIKELRGIIPSGGKCSIDSLLDRTIKYMLFLQGVTKYADKLKQSNKPKLINNDNGAILRDNNNNISSTSGGGGGGVTWAFEVGGQSMACPIIVEDLNPPGQMLIEMLCEEHGLFLEIADMIRGFGLSILKGVMEVRENNKIWAHFIVEASNHITRIDVFWSLVQLLQQTNAANEIDSTKLPSNVVMNGGIPLFDNYQKPNFPPPICLTETLH</sequence>
<name>A0A7J6H2J1_CANSA</name>
<dbReference type="SUPFAM" id="SSF47459">
    <property type="entry name" value="HLH, helix-loop-helix DNA-binding domain"/>
    <property type="match status" value="1"/>
</dbReference>
<evidence type="ECO:0000256" key="5">
    <source>
        <dbReference type="SAM" id="MobiDB-lite"/>
    </source>
</evidence>
<keyword evidence="2" id="KW-0805">Transcription regulation</keyword>
<evidence type="ECO:0000313" key="7">
    <source>
        <dbReference type="EMBL" id="KAF4389456.1"/>
    </source>
</evidence>
<dbReference type="InterPro" id="IPR043561">
    <property type="entry name" value="LHW-like"/>
</dbReference>
<keyword evidence="4" id="KW-0539">Nucleus</keyword>
<evidence type="ECO:0000256" key="3">
    <source>
        <dbReference type="ARBA" id="ARBA00023163"/>
    </source>
</evidence>
<dbReference type="GO" id="GO:0046983">
    <property type="term" value="F:protein dimerization activity"/>
    <property type="evidence" value="ECO:0007669"/>
    <property type="project" value="InterPro"/>
</dbReference>
<evidence type="ECO:0000313" key="8">
    <source>
        <dbReference type="Proteomes" id="UP000583929"/>
    </source>
</evidence>
<dbReference type="InterPro" id="IPR025610">
    <property type="entry name" value="MYC/MYB_N"/>
</dbReference>
<dbReference type="InterPro" id="IPR036638">
    <property type="entry name" value="HLH_DNA-bd_sf"/>
</dbReference>
<proteinExistence type="predicted"/>
<dbReference type="Pfam" id="PF23176">
    <property type="entry name" value="bHLH_LHW"/>
    <property type="match status" value="1"/>
</dbReference>
<dbReference type="AlphaFoldDB" id="A0A7J6H2J1"/>